<evidence type="ECO:0000256" key="4">
    <source>
        <dbReference type="ARBA" id="ARBA00022801"/>
    </source>
</evidence>
<evidence type="ECO:0000256" key="5">
    <source>
        <dbReference type="ARBA" id="ARBA00022839"/>
    </source>
</evidence>
<dbReference type="NCBIfam" id="TIGR00644">
    <property type="entry name" value="recJ"/>
    <property type="match status" value="1"/>
</dbReference>
<feature type="domain" description="DHHA1" evidence="7">
    <location>
        <begin position="309"/>
        <end position="397"/>
    </location>
</feature>
<dbReference type="InterPro" id="IPR041122">
    <property type="entry name" value="RecJ_OB"/>
</dbReference>
<gene>
    <name evidence="9" type="ORF">A2876_00240</name>
</gene>
<evidence type="ECO:0000313" key="9">
    <source>
        <dbReference type="EMBL" id="OGC92966.1"/>
    </source>
</evidence>
<dbReference type="GO" id="GO:0006281">
    <property type="term" value="P:DNA repair"/>
    <property type="evidence" value="ECO:0007669"/>
    <property type="project" value="InterPro"/>
</dbReference>
<dbReference type="PANTHER" id="PTHR30255">
    <property type="entry name" value="SINGLE-STRANDED-DNA-SPECIFIC EXONUCLEASE RECJ"/>
    <property type="match status" value="1"/>
</dbReference>
<dbReference type="Gene3D" id="2.40.50.460">
    <property type="match status" value="1"/>
</dbReference>
<feature type="domain" description="RecJ OB" evidence="8">
    <location>
        <begin position="413"/>
        <end position="515"/>
    </location>
</feature>
<organism evidence="9 10">
    <name type="scientific">Candidatus Amesbacteria bacterium RIFCSPHIGHO2_01_FULL_48_32b</name>
    <dbReference type="NCBI Taxonomy" id="1797253"/>
    <lineage>
        <taxon>Bacteria</taxon>
        <taxon>Candidatus Amesiibacteriota</taxon>
    </lineage>
</organism>
<dbReference type="GO" id="GO:0003676">
    <property type="term" value="F:nucleic acid binding"/>
    <property type="evidence" value="ECO:0007669"/>
    <property type="project" value="InterPro"/>
</dbReference>
<dbReference type="PANTHER" id="PTHR30255:SF2">
    <property type="entry name" value="SINGLE-STRANDED-DNA-SPECIFIC EXONUCLEASE RECJ"/>
    <property type="match status" value="1"/>
</dbReference>
<comment type="caution">
    <text evidence="9">The sequence shown here is derived from an EMBL/GenBank/DDBJ whole genome shotgun (WGS) entry which is preliminary data.</text>
</comment>
<dbReference type="Pfam" id="PF02272">
    <property type="entry name" value="DHHA1"/>
    <property type="match status" value="1"/>
</dbReference>
<dbReference type="Proteomes" id="UP000178176">
    <property type="component" value="Unassembled WGS sequence"/>
</dbReference>
<evidence type="ECO:0000313" key="10">
    <source>
        <dbReference type="Proteomes" id="UP000178176"/>
    </source>
</evidence>
<proteinExistence type="inferred from homology"/>
<evidence type="ECO:0000256" key="2">
    <source>
        <dbReference type="ARBA" id="ARBA00019841"/>
    </source>
</evidence>
<dbReference type="InterPro" id="IPR038763">
    <property type="entry name" value="DHH_sf"/>
</dbReference>
<sequence>MTEFEIIQKLLANRGLTTKETVEEFFHPAHPKDISSPFDSKSAIQLIKSHIKSGNKIYIYGDYDVDGICATAILWETLYPQYQNVFPHIPHRRDEGYGLSQKGIDHCLEQGAKLIITVDNGITALDQVKYCRDKDCDIIIIDHHEPADTLPPANEVLYSSDTCAAGLTWFFCRDFTRTCDLKPNPSLLELVALATICDIVPLLGTNRSFAKFGLEELNRTARPGLLALFKEANLISNSLTPYHVGFIIGPRLNAAGRLEHALDSLRLLCIRDPQKAESLANKLGETNRTRQDLTRSSVEHAFSQINLTSVIVTAHESFDEGIIGLIAAKLVEKHHHPAIAISIRPTISKGSARSVPGFHITEHLRTASHLLVNVGGHAMAAGFTVETSQIQELISHISNPDISPDLLIKKPRVDCEISLEQINLDLYSQLKLFEPYGLGNPTPVFLTKNVTISNPRHIGKQNQHLKFNINGLEAIYFNPPSPELRRGAGSEVDLTYQIDLNTWNGQSRLQLIVKDIQAQDSNYDVRRDL</sequence>
<keyword evidence="5 9" id="KW-0269">Exonuclease</keyword>
<evidence type="ECO:0000259" key="7">
    <source>
        <dbReference type="Pfam" id="PF02272"/>
    </source>
</evidence>
<accession>A0A1F4YGT4</accession>
<dbReference type="GO" id="GO:0008409">
    <property type="term" value="F:5'-3' exonuclease activity"/>
    <property type="evidence" value="ECO:0007669"/>
    <property type="project" value="InterPro"/>
</dbReference>
<dbReference type="AlphaFoldDB" id="A0A1F4YGT4"/>
<comment type="similarity">
    <text evidence="1">Belongs to the RecJ family.</text>
</comment>
<dbReference type="InterPro" id="IPR003156">
    <property type="entry name" value="DHHA1_dom"/>
</dbReference>
<dbReference type="Pfam" id="PF01368">
    <property type="entry name" value="DHH"/>
    <property type="match status" value="1"/>
</dbReference>
<evidence type="ECO:0000259" key="8">
    <source>
        <dbReference type="Pfam" id="PF17768"/>
    </source>
</evidence>
<keyword evidence="4" id="KW-0378">Hydrolase</keyword>
<name>A0A1F4YGT4_9BACT</name>
<protein>
    <recommendedName>
        <fullName evidence="2">Single-stranded-DNA-specific exonuclease RecJ</fullName>
    </recommendedName>
</protein>
<evidence type="ECO:0000256" key="3">
    <source>
        <dbReference type="ARBA" id="ARBA00022722"/>
    </source>
</evidence>
<dbReference type="SUPFAM" id="SSF64182">
    <property type="entry name" value="DHH phosphoesterases"/>
    <property type="match status" value="1"/>
</dbReference>
<dbReference type="EMBL" id="MEXH01000002">
    <property type="protein sequence ID" value="OGC92966.1"/>
    <property type="molecule type" value="Genomic_DNA"/>
</dbReference>
<dbReference type="InterPro" id="IPR051673">
    <property type="entry name" value="SSDNA_exonuclease_RecJ"/>
</dbReference>
<keyword evidence="3" id="KW-0540">Nuclease</keyword>
<evidence type="ECO:0000259" key="6">
    <source>
        <dbReference type="Pfam" id="PF01368"/>
    </source>
</evidence>
<dbReference type="Gene3D" id="3.90.1640.30">
    <property type="match status" value="1"/>
</dbReference>
<dbReference type="InterPro" id="IPR001667">
    <property type="entry name" value="DDH_dom"/>
</dbReference>
<evidence type="ECO:0000256" key="1">
    <source>
        <dbReference type="ARBA" id="ARBA00005915"/>
    </source>
</evidence>
<dbReference type="Pfam" id="PF17768">
    <property type="entry name" value="RecJ_OB"/>
    <property type="match status" value="1"/>
</dbReference>
<feature type="domain" description="DDH" evidence="6">
    <location>
        <begin position="56"/>
        <end position="195"/>
    </location>
</feature>
<reference evidence="9 10" key="1">
    <citation type="journal article" date="2016" name="Nat. Commun.">
        <title>Thousands of microbial genomes shed light on interconnected biogeochemical processes in an aquifer system.</title>
        <authorList>
            <person name="Anantharaman K."/>
            <person name="Brown C.T."/>
            <person name="Hug L.A."/>
            <person name="Sharon I."/>
            <person name="Castelle C.J."/>
            <person name="Probst A.J."/>
            <person name="Thomas B.C."/>
            <person name="Singh A."/>
            <person name="Wilkins M.J."/>
            <person name="Karaoz U."/>
            <person name="Brodie E.L."/>
            <person name="Williams K.H."/>
            <person name="Hubbard S.S."/>
            <person name="Banfield J.F."/>
        </authorList>
    </citation>
    <scope>NUCLEOTIDE SEQUENCE [LARGE SCALE GENOMIC DNA]</scope>
</reference>
<dbReference type="GO" id="GO:0006310">
    <property type="term" value="P:DNA recombination"/>
    <property type="evidence" value="ECO:0007669"/>
    <property type="project" value="InterPro"/>
</dbReference>
<dbReference type="InterPro" id="IPR004610">
    <property type="entry name" value="RecJ"/>
</dbReference>